<accession>A0A0L0EVK0</accession>
<dbReference type="PATRIC" id="fig|43658.6.peg.4040"/>
<dbReference type="InterPro" id="IPR025332">
    <property type="entry name" value="DUF4238"/>
</dbReference>
<name>A0A0L0EVK0_9GAMM</name>
<evidence type="ECO:0000313" key="2">
    <source>
        <dbReference type="Proteomes" id="UP000036850"/>
    </source>
</evidence>
<reference evidence="2" key="1">
    <citation type="submission" date="2015-07" db="EMBL/GenBank/DDBJ databases">
        <title>Draft genome sequence of a Pseudoalteromonas rubra strain, OCN096, isolated from Kaneohe Bay, Oahu, Hawaii.</title>
        <authorList>
            <person name="Beurmann S."/>
            <person name="Ushijima B."/>
            <person name="Belcaid M."/>
            <person name="Callahan S.M."/>
            <person name="Aeby G.S."/>
        </authorList>
    </citation>
    <scope>NUCLEOTIDE SEQUENCE [LARGE SCALE GENOMIC DNA]</scope>
    <source>
        <strain evidence="2">OCN096</strain>
    </source>
</reference>
<dbReference type="AlphaFoldDB" id="A0A0L0EVK0"/>
<dbReference type="Proteomes" id="UP000036850">
    <property type="component" value="Unassembled WGS sequence"/>
</dbReference>
<evidence type="ECO:0000313" key="1">
    <source>
        <dbReference type="EMBL" id="KNC67883.1"/>
    </source>
</evidence>
<gene>
    <name evidence="1" type="ORF">AC626_08125</name>
</gene>
<comment type="caution">
    <text evidence="1">The sequence shown here is derived from an EMBL/GenBank/DDBJ whole genome shotgun (WGS) entry which is preliminary data.</text>
</comment>
<dbReference type="EMBL" id="LFZX01000045">
    <property type="protein sequence ID" value="KNC67883.1"/>
    <property type="molecule type" value="Genomic_DNA"/>
</dbReference>
<sequence>MASNKNQHYVPQCYLKNFSVDASKASICLYNMDRKKVVKVAPIKNQCSKNYFYGEDLELEKALQPIEGHFSAMVRTIEKPSYVLNDKDQAFLKHFWLLQYLRTEAASRRNVELSEGMHQFTGVTELKLGIKDAVQHSMRSFSEIKHVVSDLKVCLVKNNTHTDFITSDDPAVLTNRWHLLDKRAELQSFGLSSAGCLLFLPLSPKILMVAYDNDVYSIPHKNGWVRIKNPSDIDSFNYLQALNCQANLYAHRVDIEIYFKHVHKQVENIKPERRHKIIYAILNEEQNGTKIFKVIDSPETKEHTEALMHCQPIYVAPPTWPRIIKWRPKGFVTTNDTGIGFIRLPRVQEMDTKGFYKLRIR</sequence>
<protein>
    <recommendedName>
        <fullName evidence="3">DUF4238 domain-containing protein</fullName>
    </recommendedName>
</protein>
<proteinExistence type="predicted"/>
<organism evidence="1 2">
    <name type="scientific">Pseudoalteromonas rubra</name>
    <dbReference type="NCBI Taxonomy" id="43658"/>
    <lineage>
        <taxon>Bacteria</taxon>
        <taxon>Pseudomonadati</taxon>
        <taxon>Pseudomonadota</taxon>
        <taxon>Gammaproteobacteria</taxon>
        <taxon>Alteromonadales</taxon>
        <taxon>Pseudoalteromonadaceae</taxon>
        <taxon>Pseudoalteromonas</taxon>
    </lineage>
</organism>
<dbReference type="Pfam" id="PF14022">
    <property type="entry name" value="DUF4238"/>
    <property type="match status" value="1"/>
</dbReference>
<evidence type="ECO:0008006" key="3">
    <source>
        <dbReference type="Google" id="ProtNLM"/>
    </source>
</evidence>